<reference evidence="5 6" key="1">
    <citation type="submission" date="2015-05" db="EMBL/GenBank/DDBJ databases">
        <title>Draft genome sequence of Microvirga vignae strain BR3299, a novel nitrogen fixing bacteria isolated from Brazil semi-aired region.</title>
        <authorList>
            <person name="Zilli J.E."/>
            <person name="Passos S.R."/>
            <person name="Leite J."/>
            <person name="Baldani J.I."/>
            <person name="Xavier G.R."/>
            <person name="Rumjaneck N.G."/>
            <person name="Simoes-Araujo J.L."/>
        </authorList>
    </citation>
    <scope>NUCLEOTIDE SEQUENCE [LARGE SCALE GENOMIC DNA]</scope>
    <source>
        <strain evidence="5 6">BR3299</strain>
    </source>
</reference>
<dbReference type="InterPro" id="IPR036291">
    <property type="entry name" value="NAD(P)-bd_dom_sf"/>
</dbReference>
<comment type="similarity">
    <text evidence="1">Belongs to the NAD(P)-dependent epimerase/dehydratase family.</text>
</comment>
<evidence type="ECO:0000259" key="4">
    <source>
        <dbReference type="Pfam" id="PF01370"/>
    </source>
</evidence>
<dbReference type="STRING" id="1225564.AA309_04420"/>
<organism evidence="5 6">
    <name type="scientific">Microvirga vignae</name>
    <dbReference type="NCBI Taxonomy" id="1225564"/>
    <lineage>
        <taxon>Bacteria</taxon>
        <taxon>Pseudomonadati</taxon>
        <taxon>Pseudomonadota</taxon>
        <taxon>Alphaproteobacteria</taxon>
        <taxon>Hyphomicrobiales</taxon>
        <taxon>Methylobacteriaceae</taxon>
        <taxon>Microvirga</taxon>
    </lineage>
</organism>
<dbReference type="RefSeq" id="WP_047187777.1">
    <property type="nucleotide sequence ID" value="NZ_LCYG01000015.1"/>
</dbReference>
<dbReference type="PANTHER" id="PTHR43103">
    <property type="entry name" value="NUCLEOSIDE-DIPHOSPHATE-SUGAR EPIMERASE"/>
    <property type="match status" value="1"/>
</dbReference>
<dbReference type="GO" id="GO:0016491">
    <property type="term" value="F:oxidoreductase activity"/>
    <property type="evidence" value="ECO:0007669"/>
    <property type="project" value="UniProtKB-KW"/>
</dbReference>
<name>A0A0H1RG76_9HYPH</name>
<keyword evidence="6" id="KW-1185">Reference proteome</keyword>
<dbReference type="SUPFAM" id="SSF51735">
    <property type="entry name" value="NAD(P)-binding Rossmann-fold domains"/>
    <property type="match status" value="1"/>
</dbReference>
<gene>
    <name evidence="5" type="ORF">AA309_04420</name>
</gene>
<keyword evidence="3" id="KW-0520">NAD</keyword>
<dbReference type="AlphaFoldDB" id="A0A0H1RG76"/>
<accession>A0A0H1RG76</accession>
<dbReference type="Pfam" id="PF01370">
    <property type="entry name" value="Epimerase"/>
    <property type="match status" value="1"/>
</dbReference>
<evidence type="ECO:0000313" key="6">
    <source>
        <dbReference type="Proteomes" id="UP000035489"/>
    </source>
</evidence>
<keyword evidence="2" id="KW-0560">Oxidoreductase</keyword>
<evidence type="ECO:0000256" key="1">
    <source>
        <dbReference type="ARBA" id="ARBA00007637"/>
    </source>
</evidence>
<evidence type="ECO:0000313" key="5">
    <source>
        <dbReference type="EMBL" id="KLK94210.1"/>
    </source>
</evidence>
<evidence type="ECO:0000256" key="3">
    <source>
        <dbReference type="ARBA" id="ARBA00023027"/>
    </source>
</evidence>
<evidence type="ECO:0000256" key="2">
    <source>
        <dbReference type="ARBA" id="ARBA00023002"/>
    </source>
</evidence>
<dbReference type="Gene3D" id="3.40.50.720">
    <property type="entry name" value="NAD(P)-binding Rossmann-like Domain"/>
    <property type="match status" value="1"/>
</dbReference>
<comment type="caution">
    <text evidence="5">The sequence shown here is derived from an EMBL/GenBank/DDBJ whole genome shotgun (WGS) entry which is preliminary data.</text>
</comment>
<proteinExistence type="inferred from homology"/>
<dbReference type="InterPro" id="IPR001509">
    <property type="entry name" value="Epimerase_deHydtase"/>
</dbReference>
<protein>
    <recommendedName>
        <fullName evidence="4">NAD-dependent epimerase/dehydratase domain-containing protein</fullName>
    </recommendedName>
</protein>
<sequence>MRRLLVTGAAGRIGKVVCKPLAASWEIRCGYSNQAGREKIEAQGLTAVPCDVTSREQVNEAVRGIDAVLHLAAISVEAEPELIAKVNILGTTYVLDAAREHGVKRFVYASSNHAIGGHERFSDQLPPQREFDENTTVWADSHYGASKVHGEVLTRWYVHRPGSQMTAACLRIGTTGFQNIDEIMQNERIWSTWMSDRDLIQLCEKALASTVKFGLYGGVSRNTRRFISIDLAKRDLGYEPQDDAEEIAKARGYEPKGYHFAGWQE</sequence>
<feature type="domain" description="NAD-dependent epimerase/dehydratase" evidence="4">
    <location>
        <begin position="5"/>
        <end position="166"/>
    </location>
</feature>
<dbReference type="Proteomes" id="UP000035489">
    <property type="component" value="Unassembled WGS sequence"/>
</dbReference>
<dbReference type="EMBL" id="LCYG01000015">
    <property type="protein sequence ID" value="KLK94210.1"/>
    <property type="molecule type" value="Genomic_DNA"/>
</dbReference>
<dbReference type="PATRIC" id="fig|1225564.3.peg.1244"/>
<dbReference type="OrthoDB" id="9814124at2"/>
<dbReference type="PANTHER" id="PTHR43103:SF5">
    <property type="entry name" value="4-EPIMERASE, PUTATIVE (AFU_ORTHOLOGUE AFUA_7G00360)-RELATED"/>
    <property type="match status" value="1"/>
</dbReference>